<organism evidence="1 2">
    <name type="scientific">Arabidopsis thaliana x Arabidopsis arenosa</name>
    <dbReference type="NCBI Taxonomy" id="1240361"/>
    <lineage>
        <taxon>Eukaryota</taxon>
        <taxon>Viridiplantae</taxon>
        <taxon>Streptophyta</taxon>
        <taxon>Embryophyta</taxon>
        <taxon>Tracheophyta</taxon>
        <taxon>Spermatophyta</taxon>
        <taxon>Magnoliopsida</taxon>
        <taxon>eudicotyledons</taxon>
        <taxon>Gunneridae</taxon>
        <taxon>Pentapetalae</taxon>
        <taxon>rosids</taxon>
        <taxon>malvids</taxon>
        <taxon>Brassicales</taxon>
        <taxon>Brassicaceae</taxon>
        <taxon>Camelineae</taxon>
        <taxon>Arabidopsis</taxon>
    </lineage>
</organism>
<dbReference type="AlphaFoldDB" id="A0A8T1YBR9"/>
<gene>
    <name evidence="1" type="ORF">ISN45_Aa07g033400</name>
</gene>
<accession>A0A8T1YBR9</accession>
<proteinExistence type="predicted"/>
<keyword evidence="2" id="KW-1185">Reference proteome</keyword>
<dbReference type="Proteomes" id="UP000694240">
    <property type="component" value="Chromosome 12"/>
</dbReference>
<name>A0A8T1YBR9_9BRAS</name>
<evidence type="ECO:0000313" key="1">
    <source>
        <dbReference type="EMBL" id="KAG7543423.1"/>
    </source>
</evidence>
<protein>
    <submittedName>
        <fullName evidence="1">Uncharacterized protein</fullName>
    </submittedName>
</protein>
<reference evidence="1 2" key="1">
    <citation type="submission" date="2020-12" db="EMBL/GenBank/DDBJ databases">
        <title>Concerted genomic and epigenomic changes stabilize Arabidopsis allopolyploids.</title>
        <authorList>
            <person name="Chen Z."/>
        </authorList>
    </citation>
    <scope>NUCLEOTIDE SEQUENCE [LARGE SCALE GENOMIC DNA]</scope>
    <source>
        <strain evidence="1">Allo738</strain>
        <tissue evidence="1">Leaf</tissue>
    </source>
</reference>
<evidence type="ECO:0000313" key="2">
    <source>
        <dbReference type="Proteomes" id="UP000694240"/>
    </source>
</evidence>
<dbReference type="EMBL" id="JAEFBK010000012">
    <property type="protein sequence ID" value="KAG7543423.1"/>
    <property type="molecule type" value="Genomic_DNA"/>
</dbReference>
<sequence length="88" mass="10132">MLSAIELESYHNAFIQKWYDRTIAESFGGKAQPWLLERLKAGDFQAVHHFVNKANTIKERSVVHMVISNPGITTSNHKYLDDEEEEEA</sequence>
<comment type="caution">
    <text evidence="1">The sequence shown here is derived from an EMBL/GenBank/DDBJ whole genome shotgun (WGS) entry which is preliminary data.</text>
</comment>